<evidence type="ECO:0000256" key="1">
    <source>
        <dbReference type="SAM" id="MobiDB-lite"/>
    </source>
</evidence>
<dbReference type="PANTHER" id="PTHR38418:SF2">
    <property type="entry name" value="SUGAR ISOMERASE, KPSF_GUTQ (AFU_ORTHOLOGUE AFUA_6G08860)"/>
    <property type="match status" value="1"/>
</dbReference>
<dbReference type="InterPro" id="IPR035474">
    <property type="entry name" value="SIS_Kpsf"/>
</dbReference>
<dbReference type="AlphaFoldDB" id="A0A6G1M7P5"/>
<accession>A0A6G1M7P5</accession>
<dbReference type="Pfam" id="PF01380">
    <property type="entry name" value="SIS"/>
    <property type="match status" value="1"/>
</dbReference>
<proteinExistence type="predicted"/>
<dbReference type="GO" id="GO:1901135">
    <property type="term" value="P:carbohydrate derivative metabolic process"/>
    <property type="evidence" value="ECO:0007669"/>
    <property type="project" value="InterPro"/>
</dbReference>
<dbReference type="Proteomes" id="UP000483672">
    <property type="component" value="Unassembled WGS sequence"/>
</dbReference>
<dbReference type="GO" id="GO:0097367">
    <property type="term" value="F:carbohydrate derivative binding"/>
    <property type="evidence" value="ECO:0007669"/>
    <property type="project" value="InterPro"/>
</dbReference>
<sequence>MSTSSRLFQALPTNFTTTPKTTTCLASPPSTPPLETGPSNSESILDLAVHVLATEAASLSHLTRIYTTNPTARTAFVHAVQCITHSLSVNHGKVIFSGMGKSGKIAQKMVATMNSLGLMSFFLHPTEALHGDMGIIRAQDILVLVTYSGTTTELVKILSHVPPQTVVIAMTAHNCRNSCPLTMGRENAIILPTPVHEKEEVTFGVPAPTTSTTVTVALGDALALAVADTMHTIEGRKTQDVFHGFHPGGAIGDRKRTLEDCTAVRVGDIAMLKGKEGRKVADCLVLAFRAKGGWVGIADDGSVVPPRRLRAVDNPDVALEKAGILVKKSEMVVLDGGVKIADARGLVRPGQVLEIHLSNGEVGFAESEDIL</sequence>
<organism evidence="2 3">
    <name type="scientific">Orbilia oligospora</name>
    <name type="common">Nematode-trapping fungus</name>
    <name type="synonym">Arthrobotrys oligospora</name>
    <dbReference type="NCBI Taxonomy" id="2813651"/>
    <lineage>
        <taxon>Eukaryota</taxon>
        <taxon>Fungi</taxon>
        <taxon>Dikarya</taxon>
        <taxon>Ascomycota</taxon>
        <taxon>Pezizomycotina</taxon>
        <taxon>Orbiliomycetes</taxon>
        <taxon>Orbiliales</taxon>
        <taxon>Orbiliaceae</taxon>
        <taxon>Orbilia</taxon>
    </lineage>
</organism>
<protein>
    <submittedName>
        <fullName evidence="2">Uncharacterized protein</fullName>
    </submittedName>
</protein>
<dbReference type="CDD" id="cd05014">
    <property type="entry name" value="SIS_Kpsf"/>
    <property type="match status" value="1"/>
</dbReference>
<dbReference type="EMBL" id="WIPF01000020">
    <property type="protein sequence ID" value="KAF3227209.1"/>
    <property type="molecule type" value="Genomic_DNA"/>
</dbReference>
<comment type="caution">
    <text evidence="2">The sequence shown here is derived from an EMBL/GenBank/DDBJ whole genome shotgun (WGS) entry which is preliminary data.</text>
</comment>
<name>A0A6G1M7P5_ORBOL</name>
<evidence type="ECO:0000313" key="3">
    <source>
        <dbReference type="Proteomes" id="UP000483672"/>
    </source>
</evidence>
<feature type="region of interest" description="Disordered" evidence="1">
    <location>
        <begin position="19"/>
        <end position="39"/>
    </location>
</feature>
<dbReference type="Gene3D" id="3.40.50.10490">
    <property type="entry name" value="Glucose-6-phosphate isomerase like protein, domain 1"/>
    <property type="match status" value="1"/>
</dbReference>
<dbReference type="InterPro" id="IPR001347">
    <property type="entry name" value="SIS_dom"/>
</dbReference>
<reference evidence="2 3" key="1">
    <citation type="submission" date="2019-06" db="EMBL/GenBank/DDBJ databases">
        <authorList>
            <person name="Palmer J.M."/>
        </authorList>
    </citation>
    <scope>NUCLEOTIDE SEQUENCE [LARGE SCALE GENOMIC DNA]</scope>
    <source>
        <strain evidence="2 3">TWF191</strain>
    </source>
</reference>
<gene>
    <name evidence="2" type="ORF">TWF191_004078</name>
</gene>
<dbReference type="PANTHER" id="PTHR38418">
    <property type="entry name" value="SUGAR ISOMERASE, KPSF/GUTQ (AFU_ORTHOLOGUE AFUA_6G08860)"/>
    <property type="match status" value="1"/>
</dbReference>
<dbReference type="InterPro" id="IPR046348">
    <property type="entry name" value="SIS_dom_sf"/>
</dbReference>
<dbReference type="SUPFAM" id="SSF53697">
    <property type="entry name" value="SIS domain"/>
    <property type="match status" value="1"/>
</dbReference>
<dbReference type="PROSITE" id="PS51464">
    <property type="entry name" value="SIS"/>
    <property type="match status" value="1"/>
</dbReference>
<evidence type="ECO:0000313" key="2">
    <source>
        <dbReference type="EMBL" id="KAF3227209.1"/>
    </source>
</evidence>